<gene>
    <name evidence="1" type="ORF">ACJIZ3_008361</name>
</gene>
<dbReference type="EMBL" id="JBJXBP010000004">
    <property type="protein sequence ID" value="KAL3833625.1"/>
    <property type="molecule type" value="Genomic_DNA"/>
</dbReference>
<protein>
    <submittedName>
        <fullName evidence="1">Uncharacterized protein</fullName>
    </submittedName>
</protein>
<dbReference type="Proteomes" id="UP001634393">
    <property type="component" value="Unassembled WGS sequence"/>
</dbReference>
<dbReference type="AlphaFoldDB" id="A0ABD3TA92"/>
<name>A0ABD3TA92_9LAMI</name>
<evidence type="ECO:0000313" key="1">
    <source>
        <dbReference type="EMBL" id="KAL3833625.1"/>
    </source>
</evidence>
<keyword evidence="2" id="KW-1185">Reference proteome</keyword>
<comment type="caution">
    <text evidence="1">The sequence shown here is derived from an EMBL/GenBank/DDBJ whole genome shotgun (WGS) entry which is preliminary data.</text>
</comment>
<accession>A0ABD3TA92</accession>
<proteinExistence type="predicted"/>
<evidence type="ECO:0000313" key="2">
    <source>
        <dbReference type="Proteomes" id="UP001634393"/>
    </source>
</evidence>
<organism evidence="1 2">
    <name type="scientific">Penstemon smallii</name>
    <dbReference type="NCBI Taxonomy" id="265156"/>
    <lineage>
        <taxon>Eukaryota</taxon>
        <taxon>Viridiplantae</taxon>
        <taxon>Streptophyta</taxon>
        <taxon>Embryophyta</taxon>
        <taxon>Tracheophyta</taxon>
        <taxon>Spermatophyta</taxon>
        <taxon>Magnoliopsida</taxon>
        <taxon>eudicotyledons</taxon>
        <taxon>Gunneridae</taxon>
        <taxon>Pentapetalae</taxon>
        <taxon>asterids</taxon>
        <taxon>lamiids</taxon>
        <taxon>Lamiales</taxon>
        <taxon>Plantaginaceae</taxon>
        <taxon>Cheloneae</taxon>
        <taxon>Penstemon</taxon>
    </lineage>
</organism>
<sequence>MKTCLPMTQTTLLRTLLNRAISLAYEDTKCMNHSR</sequence>
<reference evidence="1 2" key="1">
    <citation type="submission" date="2024-12" db="EMBL/GenBank/DDBJ databases">
        <title>The unique morphological basis and parallel evolutionary history of personate flowers in Penstemon.</title>
        <authorList>
            <person name="Depatie T.H."/>
            <person name="Wessinger C.A."/>
        </authorList>
    </citation>
    <scope>NUCLEOTIDE SEQUENCE [LARGE SCALE GENOMIC DNA]</scope>
    <source>
        <strain evidence="1">WTNN_2</strain>
        <tissue evidence="1">Leaf</tissue>
    </source>
</reference>